<dbReference type="EMBL" id="CAJEWD010000004">
    <property type="protein sequence ID" value="CAD2073662.1"/>
    <property type="molecule type" value="Genomic_DNA"/>
</dbReference>
<dbReference type="Proteomes" id="UP000589351">
    <property type="component" value="Unassembled WGS sequence"/>
</dbReference>
<dbReference type="Gene3D" id="3.40.50.10360">
    <property type="entry name" value="Hypothetical protein TT1679"/>
    <property type="match status" value="1"/>
</dbReference>
<gene>
    <name evidence="2" type="ORF">JEODO184_00526</name>
</gene>
<dbReference type="Pfam" id="PF04260">
    <property type="entry name" value="DUF436"/>
    <property type="match status" value="1"/>
</dbReference>
<dbReference type="RefSeq" id="WP_185125074.1">
    <property type="nucleotide sequence ID" value="NZ_CAJEWD010000004.1"/>
</dbReference>
<reference evidence="2 3" key="1">
    <citation type="submission" date="2020-07" db="EMBL/GenBank/DDBJ databases">
        <authorList>
            <person name="Criscuolo A."/>
        </authorList>
    </citation>
    <scope>NUCLEOTIDE SEQUENCE [LARGE SCALE GENOMIC DNA]</scope>
    <source>
        <strain evidence="2">CIP111649</strain>
    </source>
</reference>
<organism evidence="2 3">
    <name type="scientific">Jeotgalicoccus meleagridis</name>
    <dbReference type="NCBI Taxonomy" id="2759181"/>
    <lineage>
        <taxon>Bacteria</taxon>
        <taxon>Bacillati</taxon>
        <taxon>Bacillota</taxon>
        <taxon>Bacilli</taxon>
        <taxon>Bacillales</taxon>
        <taxon>Staphylococcaceae</taxon>
        <taxon>Jeotgalicoccus</taxon>
    </lineage>
</organism>
<dbReference type="NCBIfam" id="TIGR01440">
    <property type="entry name" value="TIGR01440 family protein"/>
    <property type="match status" value="1"/>
</dbReference>
<dbReference type="PIRSF" id="PIRSF007510">
    <property type="entry name" value="UCP007510"/>
    <property type="match status" value="1"/>
</dbReference>
<dbReference type="InterPro" id="IPR028345">
    <property type="entry name" value="Antibiotic_NAT-like"/>
</dbReference>
<evidence type="ECO:0000256" key="1">
    <source>
        <dbReference type="HAMAP-Rule" id="MF_00800"/>
    </source>
</evidence>
<dbReference type="SUPFAM" id="SSF110710">
    <property type="entry name" value="TTHA0583/YokD-like"/>
    <property type="match status" value="1"/>
</dbReference>
<name>A0A6V7RA54_9STAP</name>
<dbReference type="InterPro" id="IPR006340">
    <property type="entry name" value="DUF436"/>
</dbReference>
<dbReference type="AlphaFoldDB" id="A0A6V7RA54"/>
<comment type="similarity">
    <text evidence="1">Belongs to the UPF0340 family.</text>
</comment>
<sequence>MNDEFVKLKNDLERLIEDLNEQEFFDDGQVLVIGCSTSETIGGHIGKSSSDQAAKVIYEQISKLAKEKNLHLLIQGCEHINRALTTERHTMEQLGLEEVSVVPHKHAGGSLSEYTYHHLEVPVVVDSVTADLGIDIGQTLIGMHLKRVAIPVRTSVKTVGEANVTIARTRPKLIGGPRAHYKS</sequence>
<proteinExistence type="inferred from homology"/>
<dbReference type="HAMAP" id="MF_00800">
    <property type="entry name" value="UPF0340"/>
    <property type="match status" value="1"/>
</dbReference>
<evidence type="ECO:0000313" key="3">
    <source>
        <dbReference type="Proteomes" id="UP000589351"/>
    </source>
</evidence>
<accession>A0A6V7RA54</accession>
<evidence type="ECO:0000313" key="2">
    <source>
        <dbReference type="EMBL" id="CAD2073662.1"/>
    </source>
</evidence>
<comment type="caution">
    <text evidence="2">The sequence shown here is derived from an EMBL/GenBank/DDBJ whole genome shotgun (WGS) entry which is preliminary data.</text>
</comment>
<protein>
    <recommendedName>
        <fullName evidence="1">UPF0340 protein JEODO184_00526</fullName>
    </recommendedName>
</protein>
<keyword evidence="3" id="KW-1185">Reference proteome</keyword>